<evidence type="ECO:0000313" key="7">
    <source>
        <dbReference type="Proteomes" id="UP001222027"/>
    </source>
</evidence>
<comment type="caution">
    <text evidence="6">The sequence shown here is derived from an EMBL/GenBank/DDBJ whole genome shotgun (WGS) entry which is preliminary data.</text>
</comment>
<feature type="domain" description="Pectinesterase inhibitor" evidence="5">
    <location>
        <begin position="30"/>
        <end position="181"/>
    </location>
</feature>
<evidence type="ECO:0000256" key="2">
    <source>
        <dbReference type="ARBA" id="ARBA00023157"/>
    </source>
</evidence>
<dbReference type="FunFam" id="1.20.140.40:FF:000002">
    <property type="entry name" value="Putative invertase inhibitor"/>
    <property type="match status" value="1"/>
</dbReference>
<dbReference type="InterPro" id="IPR006501">
    <property type="entry name" value="Pectinesterase_inhib_dom"/>
</dbReference>
<dbReference type="EMBL" id="JAQQAF010000003">
    <property type="protein sequence ID" value="KAJ8498058.1"/>
    <property type="molecule type" value="Genomic_DNA"/>
</dbReference>
<dbReference type="PANTHER" id="PTHR35357">
    <property type="entry name" value="OS02G0537100 PROTEIN"/>
    <property type="match status" value="1"/>
</dbReference>
<evidence type="ECO:0000313" key="6">
    <source>
        <dbReference type="EMBL" id="KAJ8498058.1"/>
    </source>
</evidence>
<evidence type="ECO:0000256" key="1">
    <source>
        <dbReference type="ARBA" id="ARBA00022729"/>
    </source>
</evidence>
<accession>A0AAV8RGX9</accession>
<dbReference type="CDD" id="cd15795">
    <property type="entry name" value="PMEI-Pla_a_1_like"/>
    <property type="match status" value="1"/>
</dbReference>
<dbReference type="Proteomes" id="UP001222027">
    <property type="component" value="Unassembled WGS sequence"/>
</dbReference>
<dbReference type="AlphaFoldDB" id="A0AAV8RGX9"/>
<dbReference type="NCBIfam" id="TIGR01614">
    <property type="entry name" value="PME_inhib"/>
    <property type="match status" value="1"/>
</dbReference>
<name>A0AAV8RGX9_ENSVE</name>
<evidence type="ECO:0000256" key="3">
    <source>
        <dbReference type="ARBA" id="ARBA00038471"/>
    </source>
</evidence>
<reference evidence="6 7" key="1">
    <citation type="submission" date="2022-12" db="EMBL/GenBank/DDBJ databases">
        <title>Chromosome-scale assembly of the Ensete ventricosum genome.</title>
        <authorList>
            <person name="Dussert Y."/>
            <person name="Stocks J."/>
            <person name="Wendawek A."/>
            <person name="Woldeyes F."/>
            <person name="Nichols R.A."/>
            <person name="Borrell J.S."/>
        </authorList>
    </citation>
    <scope>NUCLEOTIDE SEQUENCE [LARGE SCALE GENOMIC DNA]</scope>
    <source>
        <strain evidence="7">cv. Maze</strain>
        <tissue evidence="6">Seeds</tissue>
    </source>
</reference>
<dbReference type="InterPro" id="IPR034088">
    <property type="entry name" value="Pla_a_1-like"/>
</dbReference>
<dbReference type="Pfam" id="PF04043">
    <property type="entry name" value="PMEI"/>
    <property type="match status" value="1"/>
</dbReference>
<comment type="similarity">
    <text evidence="3">Belongs to the PMEI family.</text>
</comment>
<gene>
    <name evidence="6" type="ORF">OPV22_008610</name>
</gene>
<feature type="chain" id="PRO_5043821288" description="Pectinesterase inhibitor domain-containing protein" evidence="4">
    <location>
        <begin position="24"/>
        <end position="186"/>
    </location>
</feature>
<evidence type="ECO:0000259" key="5">
    <source>
        <dbReference type="SMART" id="SM00856"/>
    </source>
</evidence>
<dbReference type="InterPro" id="IPR035513">
    <property type="entry name" value="Invertase/methylesterase_inhib"/>
</dbReference>
<dbReference type="PANTHER" id="PTHR35357:SF23">
    <property type="entry name" value="PECTINESTERASE INHIBITOR DOMAIN-CONTAINING PROTEIN"/>
    <property type="match status" value="1"/>
</dbReference>
<proteinExistence type="inferred from homology"/>
<protein>
    <recommendedName>
        <fullName evidence="5">Pectinesterase inhibitor domain-containing protein</fullName>
    </recommendedName>
</protein>
<keyword evidence="1 4" id="KW-0732">Signal</keyword>
<dbReference type="SMART" id="SM00856">
    <property type="entry name" value="PMEI"/>
    <property type="match status" value="1"/>
</dbReference>
<dbReference type="Gene3D" id="1.20.140.40">
    <property type="entry name" value="Invertase/pectin methylesterase inhibitor family protein"/>
    <property type="match status" value="1"/>
</dbReference>
<keyword evidence="7" id="KW-1185">Reference proteome</keyword>
<dbReference type="GO" id="GO:0004857">
    <property type="term" value="F:enzyme inhibitor activity"/>
    <property type="evidence" value="ECO:0007669"/>
    <property type="project" value="InterPro"/>
</dbReference>
<organism evidence="6 7">
    <name type="scientific">Ensete ventricosum</name>
    <name type="common">Abyssinian banana</name>
    <name type="synonym">Musa ensete</name>
    <dbReference type="NCBI Taxonomy" id="4639"/>
    <lineage>
        <taxon>Eukaryota</taxon>
        <taxon>Viridiplantae</taxon>
        <taxon>Streptophyta</taxon>
        <taxon>Embryophyta</taxon>
        <taxon>Tracheophyta</taxon>
        <taxon>Spermatophyta</taxon>
        <taxon>Magnoliopsida</taxon>
        <taxon>Liliopsida</taxon>
        <taxon>Zingiberales</taxon>
        <taxon>Musaceae</taxon>
        <taxon>Ensete</taxon>
    </lineage>
</organism>
<dbReference type="GO" id="GO:0005576">
    <property type="term" value="C:extracellular region"/>
    <property type="evidence" value="ECO:0007669"/>
    <property type="project" value="UniProtKB-ARBA"/>
</dbReference>
<dbReference type="SUPFAM" id="SSF101148">
    <property type="entry name" value="Plant invertase/pectin methylesterase inhibitor"/>
    <property type="match status" value="1"/>
</dbReference>
<feature type="signal peptide" evidence="4">
    <location>
        <begin position="1"/>
        <end position="23"/>
    </location>
</feature>
<sequence length="186" mass="19615">MRRFTSVFLSFLLFLVLLSHVSSRPPAVPARRSIVGETCKQIARDDPNVDFTFCSRSLRSVHGSDGADLRGLAMISLKLAVANATGAGSRAKALLKGGGLSRYYKSCLAACGDVYADAVSDLRDAAGMIRSGRLVDARVHLSAAVDAPVVCEDGFRDGGLASPMTEEDGDLMQLAVIALAITVRLG</sequence>
<keyword evidence="2" id="KW-1015">Disulfide bond</keyword>
<evidence type="ECO:0000256" key="4">
    <source>
        <dbReference type="SAM" id="SignalP"/>
    </source>
</evidence>